<dbReference type="PANTHER" id="PTHR33273">
    <property type="entry name" value="DOMAIN-CONTAINING PROTEIN, PUTATIVE-RELATED"/>
    <property type="match status" value="1"/>
</dbReference>
<dbReference type="GO" id="GO:0003824">
    <property type="term" value="F:catalytic activity"/>
    <property type="evidence" value="ECO:0007669"/>
    <property type="project" value="InterPro"/>
</dbReference>
<evidence type="ECO:0000259" key="1">
    <source>
        <dbReference type="Pfam" id="PF14529"/>
    </source>
</evidence>
<reference evidence="2 3" key="1">
    <citation type="submission" date="2015-04" db="EMBL/GenBank/DDBJ databases">
        <title>Lasius niger genome sequencing.</title>
        <authorList>
            <person name="Konorov E.A."/>
            <person name="Nikitin M.A."/>
            <person name="Kirill M.V."/>
            <person name="Chang P."/>
        </authorList>
    </citation>
    <scope>NUCLEOTIDE SEQUENCE [LARGE SCALE GENOMIC DNA]</scope>
    <source>
        <tissue evidence="2">Whole</tissue>
    </source>
</reference>
<evidence type="ECO:0000313" key="3">
    <source>
        <dbReference type="Proteomes" id="UP000036403"/>
    </source>
</evidence>
<organism evidence="2 3">
    <name type="scientific">Lasius niger</name>
    <name type="common">Black garden ant</name>
    <dbReference type="NCBI Taxonomy" id="67767"/>
    <lineage>
        <taxon>Eukaryota</taxon>
        <taxon>Metazoa</taxon>
        <taxon>Ecdysozoa</taxon>
        <taxon>Arthropoda</taxon>
        <taxon>Hexapoda</taxon>
        <taxon>Insecta</taxon>
        <taxon>Pterygota</taxon>
        <taxon>Neoptera</taxon>
        <taxon>Endopterygota</taxon>
        <taxon>Hymenoptera</taxon>
        <taxon>Apocrita</taxon>
        <taxon>Aculeata</taxon>
        <taxon>Formicoidea</taxon>
        <taxon>Formicidae</taxon>
        <taxon>Formicinae</taxon>
        <taxon>Lasius</taxon>
        <taxon>Lasius</taxon>
    </lineage>
</organism>
<dbReference type="InterPro" id="IPR036691">
    <property type="entry name" value="Endo/exonu/phosph_ase_sf"/>
</dbReference>
<dbReference type="Gene3D" id="3.60.10.10">
    <property type="entry name" value="Endonuclease/exonuclease/phosphatase"/>
    <property type="match status" value="1"/>
</dbReference>
<dbReference type="PANTHER" id="PTHR33273:SF4">
    <property type="entry name" value="ENDONUCLEASE_EXONUCLEASE_PHOSPHATASE DOMAIN-CONTAINING PROTEIN"/>
    <property type="match status" value="1"/>
</dbReference>
<dbReference type="EMBL" id="LBMM01026798">
    <property type="protein sequence ID" value="KMQ82279.1"/>
    <property type="molecule type" value="Genomic_DNA"/>
</dbReference>
<sequence>MPEFCSRDVVAVAVELVRANAGDLMRVVVCSAYFPHEEENLLPPGPLDRLIRHCQKDGLPLIVGCDANAHHAVWGSTDINNRGRKLLEYLVATDLEILNRGGEPTFQTAVRSEVLDLTFCSRSLVGSVVDWRVSQEPSLSDHKQIVFGLANMKPEVIRCRNPRKTTFGQQLAKNLEGFPRRPLEGFLMKSSYEASCPEKTVGSNRKVSWWGPELQNLRAEARRAWNRARNTGRQSDWNLYRRSQKAYRDSILQVTLPN</sequence>
<dbReference type="InterPro" id="IPR005135">
    <property type="entry name" value="Endo/exonuclease/phosphatase"/>
</dbReference>
<dbReference type="OrthoDB" id="7698346at2759"/>
<name>A0A0J7JVW6_LASNI</name>
<dbReference type="SUPFAM" id="SSF56219">
    <property type="entry name" value="DNase I-like"/>
    <property type="match status" value="1"/>
</dbReference>
<keyword evidence="3" id="KW-1185">Reference proteome</keyword>
<evidence type="ECO:0000313" key="2">
    <source>
        <dbReference type="EMBL" id="KMQ82279.1"/>
    </source>
</evidence>
<proteinExistence type="predicted"/>
<dbReference type="AlphaFoldDB" id="A0A0J7JVW6"/>
<dbReference type="PaxDb" id="67767-A0A0J7JVW6"/>
<accession>A0A0J7JVW6</accession>
<gene>
    <name evidence="2" type="ORF">RF55_23550</name>
</gene>
<protein>
    <submittedName>
        <fullName evidence="2">Lian-aa1 retrotransposon protein</fullName>
    </submittedName>
</protein>
<dbReference type="Pfam" id="PF14529">
    <property type="entry name" value="Exo_endo_phos_2"/>
    <property type="match status" value="1"/>
</dbReference>
<dbReference type="Proteomes" id="UP000036403">
    <property type="component" value="Unassembled WGS sequence"/>
</dbReference>
<feature type="domain" description="Endonuclease/exonuclease/phosphatase" evidence="1">
    <location>
        <begin position="28"/>
        <end position="145"/>
    </location>
</feature>
<comment type="caution">
    <text evidence="2">The sequence shown here is derived from an EMBL/GenBank/DDBJ whole genome shotgun (WGS) entry which is preliminary data.</text>
</comment>